<feature type="non-terminal residue" evidence="1">
    <location>
        <position position="1"/>
    </location>
</feature>
<organism evidence="1">
    <name type="scientific">marine sediment metagenome</name>
    <dbReference type="NCBI Taxonomy" id="412755"/>
    <lineage>
        <taxon>unclassified sequences</taxon>
        <taxon>metagenomes</taxon>
        <taxon>ecological metagenomes</taxon>
    </lineage>
</organism>
<sequence length="165" mass="19436">TIEFGCYDYRVADFRGGEYHGEFIGYDFKDEKFDTVMFLSSLEHFPMCTEDTRHVGAAELSPGWKYKEGEDRRGYQKALSILKDKGKIILTVPFGKPVWQHYHQNYNWEKLLELTKGSTIIEKQTYTLKDTSEPFYWEQTEPEDMEDIIYDDRAHGVGCFVMQKN</sequence>
<dbReference type="SUPFAM" id="SSF53335">
    <property type="entry name" value="S-adenosyl-L-methionine-dependent methyltransferases"/>
    <property type="match status" value="1"/>
</dbReference>
<proteinExistence type="predicted"/>
<dbReference type="InterPro" id="IPR029063">
    <property type="entry name" value="SAM-dependent_MTases_sf"/>
</dbReference>
<gene>
    <name evidence="1" type="ORF">S01H1_69514</name>
</gene>
<dbReference type="AlphaFoldDB" id="X0XUM2"/>
<protein>
    <recommendedName>
        <fullName evidence="2">Methyltransferase type 11 domain-containing protein</fullName>
    </recommendedName>
</protein>
<name>X0XUM2_9ZZZZ</name>
<reference evidence="1" key="1">
    <citation type="journal article" date="2014" name="Front. Microbiol.">
        <title>High frequency of phylogenetically diverse reductive dehalogenase-homologous genes in deep subseafloor sedimentary metagenomes.</title>
        <authorList>
            <person name="Kawai M."/>
            <person name="Futagami T."/>
            <person name="Toyoda A."/>
            <person name="Takaki Y."/>
            <person name="Nishi S."/>
            <person name="Hori S."/>
            <person name="Arai W."/>
            <person name="Tsubouchi T."/>
            <person name="Morono Y."/>
            <person name="Uchiyama I."/>
            <person name="Ito T."/>
            <person name="Fujiyama A."/>
            <person name="Inagaki F."/>
            <person name="Takami H."/>
        </authorList>
    </citation>
    <scope>NUCLEOTIDE SEQUENCE</scope>
    <source>
        <strain evidence="1">Expedition CK06-06</strain>
    </source>
</reference>
<comment type="caution">
    <text evidence="1">The sequence shown here is derived from an EMBL/GenBank/DDBJ whole genome shotgun (WGS) entry which is preliminary data.</text>
</comment>
<evidence type="ECO:0000313" key="1">
    <source>
        <dbReference type="EMBL" id="GAG40323.1"/>
    </source>
</evidence>
<accession>X0XUM2</accession>
<dbReference type="Gene3D" id="3.40.50.150">
    <property type="entry name" value="Vaccinia Virus protein VP39"/>
    <property type="match status" value="1"/>
</dbReference>
<evidence type="ECO:0008006" key="2">
    <source>
        <dbReference type="Google" id="ProtNLM"/>
    </source>
</evidence>
<dbReference type="EMBL" id="BARS01046162">
    <property type="protein sequence ID" value="GAG40323.1"/>
    <property type="molecule type" value="Genomic_DNA"/>
</dbReference>